<dbReference type="AlphaFoldDB" id="A0A5B0SFS9"/>
<evidence type="ECO:0000256" key="1">
    <source>
        <dbReference type="SAM" id="MobiDB-lite"/>
    </source>
</evidence>
<feature type="compositionally biased region" description="Basic residues" evidence="1">
    <location>
        <begin position="1"/>
        <end position="11"/>
    </location>
</feature>
<proteinExistence type="predicted"/>
<feature type="compositionally biased region" description="Polar residues" evidence="1">
    <location>
        <begin position="32"/>
        <end position="42"/>
    </location>
</feature>
<sequence>MTRATQPRHHPTTTTTTTTTTTLKNKGKYQTIELQNRSSTRSLRFPAEKYARTS</sequence>
<dbReference type="EMBL" id="VDEP01000035">
    <property type="protein sequence ID" value="KAA1136365.1"/>
    <property type="molecule type" value="Genomic_DNA"/>
</dbReference>
<gene>
    <name evidence="2" type="ORF">PGTUg99_028185</name>
</gene>
<name>A0A5B0SFS9_PUCGR</name>
<comment type="caution">
    <text evidence="2">The sequence shown here is derived from an EMBL/GenBank/DDBJ whole genome shotgun (WGS) entry which is preliminary data.</text>
</comment>
<feature type="region of interest" description="Disordered" evidence="1">
    <location>
        <begin position="1"/>
        <end position="54"/>
    </location>
</feature>
<organism evidence="2 3">
    <name type="scientific">Puccinia graminis f. sp. tritici</name>
    <dbReference type="NCBI Taxonomy" id="56615"/>
    <lineage>
        <taxon>Eukaryota</taxon>
        <taxon>Fungi</taxon>
        <taxon>Dikarya</taxon>
        <taxon>Basidiomycota</taxon>
        <taxon>Pucciniomycotina</taxon>
        <taxon>Pucciniomycetes</taxon>
        <taxon>Pucciniales</taxon>
        <taxon>Pucciniaceae</taxon>
        <taxon>Puccinia</taxon>
    </lineage>
</organism>
<accession>A0A5B0SFS9</accession>
<protein>
    <submittedName>
        <fullName evidence="2">Uncharacterized protein</fullName>
    </submittedName>
</protein>
<feature type="compositionally biased region" description="Low complexity" evidence="1">
    <location>
        <begin position="12"/>
        <end position="22"/>
    </location>
</feature>
<dbReference type="Proteomes" id="UP000325313">
    <property type="component" value="Unassembled WGS sequence"/>
</dbReference>
<reference evidence="2 3" key="1">
    <citation type="submission" date="2019-05" db="EMBL/GenBank/DDBJ databases">
        <title>Emergence of the Ug99 lineage of the wheat stem rust pathogen through somatic hybridization.</title>
        <authorList>
            <person name="Li F."/>
            <person name="Upadhyaya N.M."/>
            <person name="Sperschneider J."/>
            <person name="Matny O."/>
            <person name="Nguyen-Phuc H."/>
            <person name="Mago R."/>
            <person name="Raley C."/>
            <person name="Miller M.E."/>
            <person name="Silverstein K.A.T."/>
            <person name="Henningsen E."/>
            <person name="Hirsch C.D."/>
            <person name="Visser B."/>
            <person name="Pretorius Z.A."/>
            <person name="Steffenson B.J."/>
            <person name="Schwessinger B."/>
            <person name="Dodds P.N."/>
            <person name="Figueroa M."/>
        </authorList>
    </citation>
    <scope>NUCLEOTIDE SEQUENCE [LARGE SCALE GENOMIC DNA]</scope>
    <source>
        <strain evidence="2 3">Ug99</strain>
    </source>
</reference>
<evidence type="ECO:0000313" key="2">
    <source>
        <dbReference type="EMBL" id="KAA1136365.1"/>
    </source>
</evidence>
<evidence type="ECO:0000313" key="3">
    <source>
        <dbReference type="Proteomes" id="UP000325313"/>
    </source>
</evidence>